<dbReference type="SMART" id="SM00849">
    <property type="entry name" value="Lactamase_B"/>
    <property type="match status" value="1"/>
</dbReference>
<feature type="binding site" evidence="9">
    <location>
        <position position="67"/>
    </location>
    <ligand>
        <name>Zn(2+)</name>
        <dbReference type="ChEBI" id="CHEBI:29105"/>
        <label>2</label>
        <note>catalytic</note>
    </ligand>
</feature>
<dbReference type="NCBIfam" id="TIGR02651">
    <property type="entry name" value="RNase_Z"/>
    <property type="match status" value="1"/>
</dbReference>
<feature type="binding site" evidence="9">
    <location>
        <position position="140"/>
    </location>
    <ligand>
        <name>Zn(2+)</name>
        <dbReference type="ChEBI" id="CHEBI:29105"/>
        <label>1</label>
        <note>catalytic</note>
    </ligand>
</feature>
<proteinExistence type="inferred from homology"/>
<comment type="function">
    <text evidence="9">Zinc phosphodiesterase, which has both exoribonuclease and endoribonuclease activities.</text>
</comment>
<keyword evidence="6 9" id="KW-0378">Hydrolase</keyword>
<sequence length="304" mass="33104">MELIFLGTGAGTPTKERNVTSIAVNLLAERNSFWLFDCGEGTQHQILHTSIRLGRLEKIFITHLHGDHIFGLPGLLSSRSMSGSQEPLTVYGPQGIKEFIDTTLRLSGSYLTYPLTVEEIQPGEVFKDQQISVQALPLTHGVESFGYRIQEADKPGTLDAAKLIAAGIPPGPLFQRLKQGESVELENGQIIHGKEYLGPPQQGKSLAIFGDTAPTEYGIALAQGVDIMVHEATLEGAMAELANSRGHSTTCQTAELAKAAHAKKLIITHFSARYDQNESHRLLAECQQIFPATELAYDLAVFNV</sequence>
<keyword evidence="2 9" id="KW-0819">tRNA processing</keyword>
<accession>A0ABQ5LMK0</accession>
<dbReference type="SUPFAM" id="SSF56281">
    <property type="entry name" value="Metallo-hydrolase/oxidoreductase"/>
    <property type="match status" value="1"/>
</dbReference>
<feature type="binding site" evidence="9">
    <location>
        <position position="65"/>
    </location>
    <ligand>
        <name>Zn(2+)</name>
        <dbReference type="ChEBI" id="CHEBI:29105"/>
        <label>1</label>
        <note>catalytic</note>
    </ligand>
</feature>
<keyword evidence="5 9" id="KW-0255">Endonuclease</keyword>
<evidence type="ECO:0000256" key="3">
    <source>
        <dbReference type="ARBA" id="ARBA00022722"/>
    </source>
</evidence>
<comment type="similarity">
    <text evidence="9">Belongs to the RNase Z family. RNase BN subfamily.</text>
</comment>
<dbReference type="CDD" id="cd07717">
    <property type="entry name" value="RNaseZ_ZiPD-like_MBL-fold"/>
    <property type="match status" value="1"/>
</dbReference>
<feature type="binding site" evidence="9">
    <location>
        <position position="68"/>
    </location>
    <ligand>
        <name>Zn(2+)</name>
        <dbReference type="ChEBI" id="CHEBI:29105"/>
        <label>2</label>
        <note>catalytic</note>
    </ligand>
</feature>
<comment type="caution">
    <text evidence="11">The sequence shown here is derived from an EMBL/GenBank/DDBJ whole genome shotgun (WGS) entry which is preliminary data.</text>
</comment>
<dbReference type="PANTHER" id="PTHR46018:SF2">
    <property type="entry name" value="ZINC PHOSPHODIESTERASE ELAC PROTEIN 1"/>
    <property type="match status" value="1"/>
</dbReference>
<dbReference type="NCBIfam" id="NF000800">
    <property type="entry name" value="PRK00055.1-1"/>
    <property type="match status" value="1"/>
</dbReference>
<feature type="active site" description="Proton acceptor" evidence="9">
    <location>
        <position position="67"/>
    </location>
</feature>
<evidence type="ECO:0000313" key="12">
    <source>
        <dbReference type="Proteomes" id="UP001059610"/>
    </source>
</evidence>
<feature type="binding site" evidence="9">
    <location>
        <position position="211"/>
    </location>
    <ligand>
        <name>Zn(2+)</name>
        <dbReference type="ChEBI" id="CHEBI:29105"/>
        <label>2</label>
        <note>catalytic</note>
    </ligand>
</feature>
<feature type="binding site" evidence="9">
    <location>
        <position position="211"/>
    </location>
    <ligand>
        <name>Zn(2+)</name>
        <dbReference type="ChEBI" id="CHEBI:29105"/>
        <label>1</label>
        <note>catalytic</note>
    </ligand>
</feature>
<dbReference type="NCBIfam" id="NF000801">
    <property type="entry name" value="PRK00055.1-3"/>
    <property type="match status" value="1"/>
</dbReference>
<dbReference type="PANTHER" id="PTHR46018">
    <property type="entry name" value="ZINC PHOSPHODIESTERASE ELAC PROTEIN 1"/>
    <property type="match status" value="1"/>
</dbReference>
<feature type="binding site" evidence="9">
    <location>
        <position position="269"/>
    </location>
    <ligand>
        <name>Zn(2+)</name>
        <dbReference type="ChEBI" id="CHEBI:29105"/>
        <label>2</label>
        <note>catalytic</note>
    </ligand>
</feature>
<evidence type="ECO:0000256" key="5">
    <source>
        <dbReference type="ARBA" id="ARBA00022759"/>
    </source>
</evidence>
<keyword evidence="8 9" id="KW-0269">Exonuclease</keyword>
<dbReference type="Gene3D" id="3.60.15.10">
    <property type="entry name" value="Ribonuclease Z/Hydroxyacylglutathione hydrolase-like"/>
    <property type="match status" value="1"/>
</dbReference>
<comment type="subunit">
    <text evidence="1 9">Homodimer.</text>
</comment>
<name>A0ABQ5LMK0_9GAMM</name>
<keyword evidence="7 9" id="KW-0862">Zinc</keyword>
<feature type="domain" description="Metallo-beta-lactamase" evidence="10">
    <location>
        <begin position="21"/>
        <end position="211"/>
    </location>
</feature>
<evidence type="ECO:0000256" key="9">
    <source>
        <dbReference type="HAMAP-Rule" id="MF_01818"/>
    </source>
</evidence>
<feature type="binding site" evidence="9">
    <location>
        <position position="63"/>
    </location>
    <ligand>
        <name>Zn(2+)</name>
        <dbReference type="ChEBI" id="CHEBI:29105"/>
        <label>1</label>
        <note>catalytic</note>
    </ligand>
</feature>
<gene>
    <name evidence="9 11" type="primary">rbn</name>
    <name evidence="11" type="ORF">SOASR032_30430</name>
</gene>
<dbReference type="RefSeq" id="WP_261822322.1">
    <property type="nucleotide sequence ID" value="NZ_BRLJ01000011.1"/>
</dbReference>
<evidence type="ECO:0000256" key="6">
    <source>
        <dbReference type="ARBA" id="ARBA00022801"/>
    </source>
</evidence>
<dbReference type="EMBL" id="BRLJ01000011">
    <property type="protein sequence ID" value="GKX64474.1"/>
    <property type="molecule type" value="Genomic_DNA"/>
</dbReference>
<evidence type="ECO:0000256" key="2">
    <source>
        <dbReference type="ARBA" id="ARBA00022694"/>
    </source>
</evidence>
<dbReference type="InterPro" id="IPR013471">
    <property type="entry name" value="RNase_Z/BN"/>
</dbReference>
<keyword evidence="3 9" id="KW-0540">Nuclease</keyword>
<dbReference type="Pfam" id="PF23023">
    <property type="entry name" value="Anti-Pycsar_Apyc1"/>
    <property type="match status" value="1"/>
</dbReference>
<evidence type="ECO:0000256" key="7">
    <source>
        <dbReference type="ARBA" id="ARBA00022833"/>
    </source>
</evidence>
<dbReference type="HAMAP" id="MF_01818">
    <property type="entry name" value="RNase_Z_BN"/>
    <property type="match status" value="1"/>
</dbReference>
<keyword evidence="12" id="KW-1185">Reference proteome</keyword>
<evidence type="ECO:0000259" key="10">
    <source>
        <dbReference type="SMART" id="SM00849"/>
    </source>
</evidence>
<dbReference type="Proteomes" id="UP001059610">
    <property type="component" value="Unassembled WGS sequence"/>
</dbReference>
<keyword evidence="4 9" id="KW-0479">Metal-binding</keyword>
<evidence type="ECO:0000313" key="11">
    <source>
        <dbReference type="EMBL" id="GKX64474.1"/>
    </source>
</evidence>
<evidence type="ECO:0000256" key="4">
    <source>
        <dbReference type="ARBA" id="ARBA00022723"/>
    </source>
</evidence>
<dbReference type="EC" id="3.1.-.-" evidence="9"/>
<evidence type="ECO:0000256" key="1">
    <source>
        <dbReference type="ARBA" id="ARBA00011738"/>
    </source>
</evidence>
<protein>
    <recommendedName>
        <fullName evidence="9">Ribonuclease BN</fullName>
        <shortName evidence="9">RNase BN</shortName>
        <ecNumber evidence="9">3.1.-.-</ecNumber>
    </recommendedName>
    <alternativeName>
        <fullName evidence="9">Ribonuclease Z homolog</fullName>
        <shortName evidence="9">RNase Z homolog</shortName>
    </alternativeName>
</protein>
<organism evidence="11 12">
    <name type="scientific">Pragia fontium</name>
    <dbReference type="NCBI Taxonomy" id="82985"/>
    <lineage>
        <taxon>Bacteria</taxon>
        <taxon>Pseudomonadati</taxon>
        <taxon>Pseudomonadota</taxon>
        <taxon>Gammaproteobacteria</taxon>
        <taxon>Enterobacterales</taxon>
        <taxon>Budviciaceae</taxon>
        <taxon>Pragia</taxon>
    </lineage>
</organism>
<dbReference type="InterPro" id="IPR001279">
    <property type="entry name" value="Metallo-B-lactamas"/>
</dbReference>
<dbReference type="InterPro" id="IPR036866">
    <property type="entry name" value="RibonucZ/Hydroxyglut_hydro"/>
</dbReference>
<comment type="cofactor">
    <cofactor evidence="9">
        <name>Zn(2+)</name>
        <dbReference type="ChEBI" id="CHEBI:29105"/>
    </cofactor>
    <text evidence="9">Binds 2 Zn(2+) ions.</text>
</comment>
<reference evidence="11" key="1">
    <citation type="submission" date="2022-06" db="EMBL/GenBank/DDBJ databases">
        <title>Draft genome sequences of Pragia fontium str. JCM24417.</title>
        <authorList>
            <person name="Wakabayashi Y."/>
            <person name="Kojima K."/>
        </authorList>
    </citation>
    <scope>NUCLEOTIDE SEQUENCE</scope>
    <source>
        <strain evidence="11">JCM 24417</strain>
    </source>
</reference>
<evidence type="ECO:0000256" key="8">
    <source>
        <dbReference type="ARBA" id="ARBA00022839"/>
    </source>
</evidence>